<dbReference type="Gene3D" id="3.40.630.30">
    <property type="match status" value="1"/>
</dbReference>
<dbReference type="OrthoDB" id="41532at2759"/>
<protein>
    <recommendedName>
        <fullName evidence="3">N-acetyltransferase domain-containing protein</fullName>
    </recommendedName>
</protein>
<dbReference type="InterPro" id="IPR016181">
    <property type="entry name" value="Acyl_CoA_acyltransferase"/>
</dbReference>
<organism evidence="1 2">
    <name type="scientific">Oesophagostomum dentatum</name>
    <name type="common">Nodular worm</name>
    <dbReference type="NCBI Taxonomy" id="61180"/>
    <lineage>
        <taxon>Eukaryota</taxon>
        <taxon>Metazoa</taxon>
        <taxon>Ecdysozoa</taxon>
        <taxon>Nematoda</taxon>
        <taxon>Chromadorea</taxon>
        <taxon>Rhabditida</taxon>
        <taxon>Rhabditina</taxon>
        <taxon>Rhabditomorpha</taxon>
        <taxon>Strongyloidea</taxon>
        <taxon>Strongylidae</taxon>
        <taxon>Oesophagostomum</taxon>
    </lineage>
</organism>
<gene>
    <name evidence="1" type="ORF">OESDEN_19064</name>
</gene>
<evidence type="ECO:0000313" key="1">
    <source>
        <dbReference type="EMBL" id="KHJ81250.1"/>
    </source>
</evidence>
<dbReference type="PANTHER" id="PTHR20905:SF30">
    <property type="entry name" value="N-ACETYLTRANSFERASE DOMAIN-CONTAINING PROTEIN"/>
    <property type="match status" value="1"/>
</dbReference>
<proteinExistence type="predicted"/>
<name>A0A0B1SDH2_OESDE</name>
<evidence type="ECO:0008006" key="3">
    <source>
        <dbReference type="Google" id="ProtNLM"/>
    </source>
</evidence>
<sequence>MLWNTVDPSVAKILQREITYISPKHRRKGIANYLIHLGLDFKSLRNEGVQGISSVASSLANQQLLAKHGYVCLARPEYKLEMYDGNKGMMVFFKDLRK</sequence>
<dbReference type="SUPFAM" id="SSF55729">
    <property type="entry name" value="Acyl-CoA N-acyltransferases (Nat)"/>
    <property type="match status" value="1"/>
</dbReference>
<dbReference type="EMBL" id="KN592022">
    <property type="protein sequence ID" value="KHJ81250.1"/>
    <property type="molecule type" value="Genomic_DNA"/>
</dbReference>
<reference evidence="1 2" key="1">
    <citation type="submission" date="2014-03" db="EMBL/GenBank/DDBJ databases">
        <title>Draft genome of the hookworm Oesophagostomum dentatum.</title>
        <authorList>
            <person name="Mitreva M."/>
        </authorList>
    </citation>
    <scope>NUCLEOTIDE SEQUENCE [LARGE SCALE GENOMIC DNA]</scope>
    <source>
        <strain evidence="1 2">OD-Hann</strain>
    </source>
</reference>
<dbReference type="PANTHER" id="PTHR20905">
    <property type="entry name" value="N-ACETYLTRANSFERASE-RELATED"/>
    <property type="match status" value="1"/>
</dbReference>
<keyword evidence="2" id="KW-1185">Reference proteome</keyword>
<dbReference type="GO" id="GO:0008080">
    <property type="term" value="F:N-acetyltransferase activity"/>
    <property type="evidence" value="ECO:0007669"/>
    <property type="project" value="TreeGrafter"/>
</dbReference>
<dbReference type="Proteomes" id="UP000053660">
    <property type="component" value="Unassembled WGS sequence"/>
</dbReference>
<evidence type="ECO:0000313" key="2">
    <source>
        <dbReference type="Proteomes" id="UP000053660"/>
    </source>
</evidence>
<accession>A0A0B1SDH2</accession>
<dbReference type="AlphaFoldDB" id="A0A0B1SDH2"/>